<feature type="transmembrane region" description="Helical" evidence="1">
    <location>
        <begin position="209"/>
        <end position="234"/>
    </location>
</feature>
<feature type="transmembrane region" description="Helical" evidence="1">
    <location>
        <begin position="12"/>
        <end position="30"/>
    </location>
</feature>
<sequence length="239" mass="27037">MDSDSDAASDATNVFIHNYLSFVAISILYYDHLLTFGQEVNQIWREKTSRSFWFFLNRYLAFFGNIVVSTVGNQDLSDERCKQYALFRQFLLVANQVIVCIILTLRTFALYHRDLRILFLMVGVGALLFAVACWSLVGQQSSPADVSGCHISDTDTTGIHIAAAWEALIAYDALVFILTVLKTYHRGYRYRAPGAKIDLVGIMLRDGAIYFAVIGFVNAMNIVTYYLASVWLIVHVQPY</sequence>
<accession>A0A067PZY4</accession>
<feature type="transmembrane region" description="Helical" evidence="1">
    <location>
        <begin position="51"/>
        <end position="72"/>
    </location>
</feature>
<gene>
    <name evidence="3" type="ORF">JAAARDRAFT_32780</name>
</gene>
<dbReference type="Proteomes" id="UP000027265">
    <property type="component" value="Unassembled WGS sequence"/>
</dbReference>
<dbReference type="InterPro" id="IPR045340">
    <property type="entry name" value="DUF6533"/>
</dbReference>
<keyword evidence="1" id="KW-1133">Transmembrane helix</keyword>
<protein>
    <recommendedName>
        <fullName evidence="2">DUF6533 domain-containing protein</fullName>
    </recommendedName>
</protein>
<reference evidence="4" key="1">
    <citation type="journal article" date="2014" name="Proc. Natl. Acad. Sci. U.S.A.">
        <title>Extensive sampling of basidiomycete genomes demonstrates inadequacy of the white-rot/brown-rot paradigm for wood decay fungi.</title>
        <authorList>
            <person name="Riley R."/>
            <person name="Salamov A.A."/>
            <person name="Brown D.W."/>
            <person name="Nagy L.G."/>
            <person name="Floudas D."/>
            <person name="Held B.W."/>
            <person name="Levasseur A."/>
            <person name="Lombard V."/>
            <person name="Morin E."/>
            <person name="Otillar R."/>
            <person name="Lindquist E.A."/>
            <person name="Sun H."/>
            <person name="LaButti K.M."/>
            <person name="Schmutz J."/>
            <person name="Jabbour D."/>
            <person name="Luo H."/>
            <person name="Baker S.E."/>
            <person name="Pisabarro A.G."/>
            <person name="Walton J.D."/>
            <person name="Blanchette R.A."/>
            <person name="Henrissat B."/>
            <person name="Martin F."/>
            <person name="Cullen D."/>
            <person name="Hibbett D.S."/>
            <person name="Grigoriev I.V."/>
        </authorList>
    </citation>
    <scope>NUCLEOTIDE SEQUENCE [LARGE SCALE GENOMIC DNA]</scope>
    <source>
        <strain evidence="4">MUCL 33604</strain>
    </source>
</reference>
<keyword evidence="4" id="KW-1185">Reference proteome</keyword>
<dbReference type="EMBL" id="KL197714">
    <property type="protein sequence ID" value="KDQ60383.1"/>
    <property type="molecule type" value="Genomic_DNA"/>
</dbReference>
<keyword evidence="1" id="KW-0472">Membrane</keyword>
<evidence type="ECO:0000313" key="3">
    <source>
        <dbReference type="EMBL" id="KDQ60383.1"/>
    </source>
</evidence>
<evidence type="ECO:0000256" key="1">
    <source>
        <dbReference type="SAM" id="Phobius"/>
    </source>
</evidence>
<proteinExistence type="predicted"/>
<dbReference type="HOGENOM" id="CLU_035509_7_0_1"/>
<dbReference type="InParanoid" id="A0A067PZY4"/>
<feature type="transmembrane region" description="Helical" evidence="1">
    <location>
        <begin position="84"/>
        <end position="105"/>
    </location>
</feature>
<feature type="transmembrane region" description="Helical" evidence="1">
    <location>
        <begin position="117"/>
        <end position="137"/>
    </location>
</feature>
<organism evidence="3 4">
    <name type="scientific">Jaapia argillacea MUCL 33604</name>
    <dbReference type="NCBI Taxonomy" id="933084"/>
    <lineage>
        <taxon>Eukaryota</taxon>
        <taxon>Fungi</taxon>
        <taxon>Dikarya</taxon>
        <taxon>Basidiomycota</taxon>
        <taxon>Agaricomycotina</taxon>
        <taxon>Agaricomycetes</taxon>
        <taxon>Agaricomycetidae</taxon>
        <taxon>Jaapiales</taxon>
        <taxon>Jaapiaceae</taxon>
        <taxon>Jaapia</taxon>
    </lineage>
</organism>
<dbReference type="AlphaFoldDB" id="A0A067PZY4"/>
<evidence type="ECO:0000313" key="4">
    <source>
        <dbReference type="Proteomes" id="UP000027265"/>
    </source>
</evidence>
<dbReference type="OrthoDB" id="2686513at2759"/>
<keyword evidence="1" id="KW-0812">Transmembrane</keyword>
<feature type="transmembrane region" description="Helical" evidence="1">
    <location>
        <begin position="157"/>
        <end position="181"/>
    </location>
</feature>
<feature type="domain" description="DUF6533" evidence="2">
    <location>
        <begin position="19"/>
        <end position="63"/>
    </location>
</feature>
<dbReference type="Pfam" id="PF20151">
    <property type="entry name" value="DUF6533"/>
    <property type="match status" value="1"/>
</dbReference>
<name>A0A067PZY4_9AGAM</name>
<evidence type="ECO:0000259" key="2">
    <source>
        <dbReference type="Pfam" id="PF20151"/>
    </source>
</evidence>